<accession>A0AAC9LBF6</accession>
<gene>
    <name evidence="1" type="ORF">UA74_07765</name>
</gene>
<keyword evidence="2" id="KW-1185">Reference proteome</keyword>
<sequence length="146" mass="15698">MNPDAFGSTAAPCLLRFAFDPRFRLLLAAIGVRPTTSGVVVGADGLDVRFGPWRVRTPLANLLPAEVTGPYRAARSVGPRLSLADRGLTFGTGAGRGACVRFHEPVTGIEPFGTVRHPALTMTLAEPELFVHCLTRFHEDGDRSRS</sequence>
<reference evidence="2" key="1">
    <citation type="submission" date="2016-06" db="EMBL/GenBank/DDBJ databases">
        <title>Complete genome sequence of Actinoalloteichus fjordicus DSM 46855 (=ADI127-17), type strain of the new species Actinoalloteichus fjordicus.</title>
        <authorList>
            <person name="Ruckert C."/>
            <person name="Nouioui I."/>
            <person name="Willmese J."/>
            <person name="van Wezel G."/>
            <person name="Klenk H.-P."/>
            <person name="Kalinowski J."/>
            <person name="Zotchev S.B."/>
        </authorList>
    </citation>
    <scope>NUCLEOTIDE SEQUENCE [LARGE SCALE GENOMIC DNA]</scope>
    <source>
        <strain evidence="2">ADI127-7</strain>
    </source>
</reference>
<proteinExistence type="predicted"/>
<organism evidence="1 2">
    <name type="scientific">Actinoalloteichus fjordicus</name>
    <dbReference type="NCBI Taxonomy" id="1612552"/>
    <lineage>
        <taxon>Bacteria</taxon>
        <taxon>Bacillati</taxon>
        <taxon>Actinomycetota</taxon>
        <taxon>Actinomycetes</taxon>
        <taxon>Pseudonocardiales</taxon>
        <taxon>Pseudonocardiaceae</taxon>
        <taxon>Actinoalloteichus</taxon>
    </lineage>
</organism>
<protein>
    <submittedName>
        <fullName evidence="1">Uncharacterized protein</fullName>
    </submittedName>
</protein>
<dbReference type="RefSeq" id="WP_075739685.1">
    <property type="nucleotide sequence ID" value="NZ_CP016076.1"/>
</dbReference>
<dbReference type="Proteomes" id="UP000185511">
    <property type="component" value="Chromosome"/>
</dbReference>
<dbReference type="AlphaFoldDB" id="A0AAC9LBF6"/>
<name>A0AAC9LBF6_9PSEU</name>
<evidence type="ECO:0000313" key="1">
    <source>
        <dbReference type="EMBL" id="APU13622.1"/>
    </source>
</evidence>
<dbReference type="EMBL" id="CP016076">
    <property type="protein sequence ID" value="APU13622.1"/>
    <property type="molecule type" value="Genomic_DNA"/>
</dbReference>
<evidence type="ECO:0000313" key="2">
    <source>
        <dbReference type="Proteomes" id="UP000185511"/>
    </source>
</evidence>
<dbReference type="KEGG" id="acad:UA74_07765"/>